<dbReference type="Proteomes" id="UP000019335">
    <property type="component" value="Chromosome 5"/>
</dbReference>
<evidence type="ECO:0000313" key="1">
    <source>
        <dbReference type="EMBL" id="EWM28362.1"/>
    </source>
</evidence>
<protein>
    <submittedName>
        <fullName evidence="1">Uncharacterized protein</fullName>
    </submittedName>
</protein>
<dbReference type="EMBL" id="AZIL01000336">
    <property type="protein sequence ID" value="EWM28362.1"/>
    <property type="molecule type" value="Genomic_DNA"/>
</dbReference>
<dbReference type="AlphaFoldDB" id="W7TQK8"/>
<reference evidence="1 2" key="1">
    <citation type="journal article" date="2014" name="Mol. Plant">
        <title>Chromosome Scale Genome Assembly and Transcriptome Profiling of Nannochloropsis gaditana in Nitrogen Depletion.</title>
        <authorList>
            <person name="Corteggiani Carpinelli E."/>
            <person name="Telatin A."/>
            <person name="Vitulo N."/>
            <person name="Forcato C."/>
            <person name="D'Angelo M."/>
            <person name="Schiavon R."/>
            <person name="Vezzi A."/>
            <person name="Giacometti G.M."/>
            <person name="Morosinotto T."/>
            <person name="Valle G."/>
        </authorList>
    </citation>
    <scope>NUCLEOTIDE SEQUENCE [LARGE SCALE GENOMIC DNA]</scope>
    <source>
        <strain evidence="1 2">B-31</strain>
    </source>
</reference>
<proteinExistence type="predicted"/>
<accession>W7TQK8</accession>
<name>W7TQK8_9STRA</name>
<keyword evidence="2" id="KW-1185">Reference proteome</keyword>
<gene>
    <name evidence="1" type="ORF">Naga_101590g1</name>
</gene>
<sequence>MPPPHLGERSTHTPRAGSKTFSCRSAFIMVAVFVAVPLSLSRAVATATWQASRHAPRYRVRATASFLSSFPRPSHPLISSMGTRDAKSRPRPTFLVPCGAQNRRPGSVARWGASVATSPAKTLPSNPLRPPSVRVHHPLSSIAQDAGCCACPRLCLRHLHVRS</sequence>
<evidence type="ECO:0000313" key="2">
    <source>
        <dbReference type="Proteomes" id="UP000019335"/>
    </source>
</evidence>
<organism evidence="1 2">
    <name type="scientific">Nannochloropsis gaditana</name>
    <dbReference type="NCBI Taxonomy" id="72520"/>
    <lineage>
        <taxon>Eukaryota</taxon>
        <taxon>Sar</taxon>
        <taxon>Stramenopiles</taxon>
        <taxon>Ochrophyta</taxon>
        <taxon>Eustigmatophyceae</taxon>
        <taxon>Eustigmatales</taxon>
        <taxon>Monodopsidaceae</taxon>
        <taxon>Nannochloropsis</taxon>
    </lineage>
</organism>
<comment type="caution">
    <text evidence="1">The sequence shown here is derived from an EMBL/GenBank/DDBJ whole genome shotgun (WGS) entry which is preliminary data.</text>
</comment>